<dbReference type="Proteomes" id="UP000230971">
    <property type="component" value="Unassembled WGS sequence"/>
</dbReference>
<sequence length="491" mass="53369">MPVDPRTPVLIGYGQVNQFEDNPDIEPVDLMVAAAREAADQRVLEAVDSVRVVNLLSARYRDPGLLLAQRVGADSPATRYSGVGGNVPQTLVNRACLDIQQGHADVVLVAGGETWRTRMQLKAQGRRLTWTEQDESVPIAPGGDENVPMAGSAEERIELARPAHVYPLFEQALRISTGEPIEDHRRRIGELWARFNAVAVDNPHAWIRKPLAAEDIWQTGPANRMISWPYTKLMNSNNMVDQGAALVLASANAAARLQVPTEHWVYPYAGTDAHDTYAISERAELHRCPAIRIGGARALELAGFGIDDVDYVDLYSCFPSAVQIAATELGLPVDDPSRPLTVTGGLTFAGGPWSNYVTHSIATMAEVLIANPGRRGLITANGGYLTKHSFGVYGTEPPASQFRWEDVQSVVDREPTRPAVVEWDGVGTVESWTTPFDRDGRPEKAFLAVRTPEESRTLAVIPDAAAAEATVHDDIGGAKVRVRPDGTATLR</sequence>
<dbReference type="GO" id="GO:0003985">
    <property type="term" value="F:acetyl-CoA C-acetyltransferase activity"/>
    <property type="evidence" value="ECO:0007669"/>
    <property type="project" value="UniProtKB-EC"/>
</dbReference>
<evidence type="ECO:0000259" key="4">
    <source>
        <dbReference type="Pfam" id="PF18313"/>
    </source>
</evidence>
<evidence type="ECO:0000313" key="8">
    <source>
        <dbReference type="Proteomes" id="UP000230971"/>
    </source>
</evidence>
<evidence type="ECO:0000313" key="7">
    <source>
        <dbReference type="Proteomes" id="UP000193907"/>
    </source>
</evidence>
<dbReference type="Gene3D" id="2.40.50.840">
    <property type="match status" value="1"/>
</dbReference>
<organism evidence="5 7">
    <name type="scientific">Mycobacterium celatum</name>
    <dbReference type="NCBI Taxonomy" id="28045"/>
    <lineage>
        <taxon>Bacteria</taxon>
        <taxon>Bacillati</taxon>
        <taxon>Actinomycetota</taxon>
        <taxon>Actinomycetes</taxon>
        <taxon>Mycobacteriales</taxon>
        <taxon>Mycobacteriaceae</taxon>
        <taxon>Mycobacterium</taxon>
    </lineage>
</organism>
<proteinExistence type="inferred from homology"/>
<dbReference type="NCBIfam" id="NF006103">
    <property type="entry name" value="PRK08257.1-1"/>
    <property type="match status" value="1"/>
</dbReference>
<dbReference type="RefSeq" id="WP_062538852.1">
    <property type="nucleotide sequence ID" value="NZ_BBUN01000062.1"/>
</dbReference>
<gene>
    <name evidence="5" type="ORF">AWB95_02800</name>
    <name evidence="6" type="ORF">CQY23_00220</name>
</gene>
<keyword evidence="2 5" id="KW-0808">Transferase</keyword>
<dbReference type="AlphaFoldDB" id="A0A1X1RVP8"/>
<evidence type="ECO:0000256" key="2">
    <source>
        <dbReference type="ARBA" id="ARBA00022679"/>
    </source>
</evidence>
<reference evidence="5 7" key="1">
    <citation type="submission" date="2016-01" db="EMBL/GenBank/DDBJ databases">
        <title>The new phylogeny of the genus Mycobacterium.</title>
        <authorList>
            <person name="Tarcisio F."/>
            <person name="Conor M."/>
            <person name="Antonella G."/>
            <person name="Elisabetta G."/>
            <person name="Giulia F.S."/>
            <person name="Sara T."/>
            <person name="Anna F."/>
            <person name="Clotilde B."/>
            <person name="Roberto B."/>
            <person name="Veronica D.S."/>
            <person name="Fabio R."/>
            <person name="Monica P."/>
            <person name="Olivier J."/>
            <person name="Enrico T."/>
            <person name="Nicola S."/>
        </authorList>
    </citation>
    <scope>NUCLEOTIDE SEQUENCE [LARGE SCALE GENOMIC DNA]</scope>
    <source>
        <strain evidence="5 7">DSM 44243</strain>
    </source>
</reference>
<feature type="domain" description="Thiolase-like protein type 1 additional C-terminal" evidence="4">
    <location>
        <begin position="406"/>
        <end position="487"/>
    </location>
</feature>
<comment type="similarity">
    <text evidence="1">Belongs to the thiolase-like superfamily. Thiolase family.</text>
</comment>
<dbReference type="EC" id="2.3.1.9" evidence="6"/>
<name>A0A1X1RVP8_MYCCE</name>
<dbReference type="SUPFAM" id="SSF53901">
    <property type="entry name" value="Thiolase-like"/>
    <property type="match status" value="2"/>
</dbReference>
<dbReference type="CDD" id="cd00829">
    <property type="entry name" value="SCP-x_thiolase"/>
    <property type="match status" value="1"/>
</dbReference>
<dbReference type="EMBL" id="LQOM01000014">
    <property type="protein sequence ID" value="ORV18436.1"/>
    <property type="molecule type" value="Genomic_DNA"/>
</dbReference>
<dbReference type="Pfam" id="PF18313">
    <property type="entry name" value="TLP1_add_C"/>
    <property type="match status" value="1"/>
</dbReference>
<protein>
    <submittedName>
        <fullName evidence="5">Acetyl-CoA acetyltransferase</fullName>
        <ecNumber evidence="6">2.3.1.9</ecNumber>
    </submittedName>
</protein>
<dbReference type="EMBL" id="PDKV01000001">
    <property type="protein sequence ID" value="PIB80731.1"/>
    <property type="molecule type" value="Genomic_DNA"/>
</dbReference>
<dbReference type="Gene3D" id="3.40.47.10">
    <property type="match status" value="1"/>
</dbReference>
<dbReference type="InterPro" id="IPR016039">
    <property type="entry name" value="Thiolase-like"/>
</dbReference>
<accession>A0A1X1RVP8</accession>
<evidence type="ECO:0000256" key="3">
    <source>
        <dbReference type="ARBA" id="ARBA00023315"/>
    </source>
</evidence>
<dbReference type="PANTHER" id="PTHR18919">
    <property type="entry name" value="ACETYL-COA C-ACYLTRANSFERASE"/>
    <property type="match status" value="1"/>
</dbReference>
<keyword evidence="7" id="KW-1185">Reference proteome</keyword>
<reference evidence="6 8" key="2">
    <citation type="journal article" date="2017" name="Infect. Genet. Evol.">
        <title>The new phylogeny of the genus Mycobacterium: The old and the news.</title>
        <authorList>
            <person name="Tortoli E."/>
            <person name="Fedrizzi T."/>
            <person name="Meehan C.J."/>
            <person name="Trovato A."/>
            <person name="Grottola A."/>
            <person name="Giacobazzi E."/>
            <person name="Serpini G.F."/>
            <person name="Tagliazucchi S."/>
            <person name="Fabio A."/>
            <person name="Bettua C."/>
            <person name="Bertorelli R."/>
            <person name="Frascaro F."/>
            <person name="De Sanctis V."/>
            <person name="Pecorari M."/>
            <person name="Jousson O."/>
            <person name="Segata N."/>
            <person name="Cirillo D.M."/>
        </authorList>
    </citation>
    <scope>NUCLEOTIDE SEQUENCE [LARGE SCALE GENOMIC DNA]</scope>
    <source>
        <strain evidence="6 8">NCTC 12882</strain>
    </source>
</reference>
<evidence type="ECO:0000313" key="5">
    <source>
        <dbReference type="EMBL" id="ORV18436.1"/>
    </source>
</evidence>
<dbReference type="InterPro" id="IPR040771">
    <property type="entry name" value="TLP1_add_C"/>
</dbReference>
<dbReference type="PANTHER" id="PTHR18919:SF139">
    <property type="entry name" value="THIOLASE-LIKE PROTEIN TYPE 1 ADDITIONAL C-TERMINAL DOMAIN-CONTAINING PROTEIN"/>
    <property type="match status" value="1"/>
</dbReference>
<dbReference type="Proteomes" id="UP000193907">
    <property type="component" value="Unassembled WGS sequence"/>
</dbReference>
<dbReference type="STRING" id="28045.AWB95_02800"/>
<keyword evidence="3 6" id="KW-0012">Acyltransferase</keyword>
<dbReference type="OrthoDB" id="4470569at2"/>
<evidence type="ECO:0000256" key="1">
    <source>
        <dbReference type="ARBA" id="ARBA00010982"/>
    </source>
</evidence>
<comment type="caution">
    <text evidence="5">The sequence shown here is derived from an EMBL/GenBank/DDBJ whole genome shotgun (WGS) entry which is preliminary data.</text>
</comment>
<evidence type="ECO:0000313" key="6">
    <source>
        <dbReference type="EMBL" id="PIB80731.1"/>
    </source>
</evidence>